<organism evidence="3 4">
    <name type="scientific">Microbacterium memoriense</name>
    <dbReference type="NCBI Taxonomy" id="2978350"/>
    <lineage>
        <taxon>Bacteria</taxon>
        <taxon>Bacillati</taxon>
        <taxon>Actinomycetota</taxon>
        <taxon>Actinomycetes</taxon>
        <taxon>Micrococcales</taxon>
        <taxon>Microbacteriaceae</taxon>
        <taxon>Microbacterium</taxon>
    </lineage>
</organism>
<feature type="domain" description="Fumarylacetoacetase-like C-terminal" evidence="2">
    <location>
        <begin position="79"/>
        <end position="282"/>
    </location>
</feature>
<comment type="caution">
    <text evidence="3">The sequence shown here is derived from an EMBL/GenBank/DDBJ whole genome shotgun (WGS) entry which is preliminary data.</text>
</comment>
<dbReference type="PANTHER" id="PTHR11820">
    <property type="entry name" value="ACYLPYRUVASE"/>
    <property type="match status" value="1"/>
</dbReference>
<keyword evidence="1" id="KW-0479">Metal-binding</keyword>
<dbReference type="RefSeq" id="WP_261606394.1">
    <property type="nucleotide sequence ID" value="NZ_JAODOR010000006.1"/>
</dbReference>
<protein>
    <submittedName>
        <fullName evidence="3">Fumarylacetoacetate hydrolase family protein</fullName>
    </submittedName>
</protein>
<dbReference type="InterPro" id="IPR036663">
    <property type="entry name" value="Fumarylacetoacetase_C_sf"/>
</dbReference>
<sequence>MRVAHVIVPGDSDHQLAVVRSDEAVLVAPLFAGAPSRLQQLIDGGDDLRRRVEKAATEVAGIPVEGLRFGPAVDAPPVVLAIGLNYAAHSSELGLKTDSAPTVFVLWPNSLAAHENTTTWPRSLSESIDYESELGVVMGRAAKDVSEADALSHVWGYTVVNDITARDIQFSEAQWSRCKSFDGFTPNGPFVVTADEIDDPQDLHIWAVVDGQTVQDASTGQMVRSVATLISHLSRSATMLPGTLISTGSPGGAGYSRDPQIFLRDRSTVTVGVDGIGSLTTHCRILD</sequence>
<evidence type="ECO:0000313" key="3">
    <source>
        <dbReference type="EMBL" id="MCT9001842.1"/>
    </source>
</evidence>
<proteinExistence type="predicted"/>
<dbReference type="InterPro" id="IPR011234">
    <property type="entry name" value="Fumarylacetoacetase-like_C"/>
</dbReference>
<evidence type="ECO:0000313" key="4">
    <source>
        <dbReference type="Proteomes" id="UP001300496"/>
    </source>
</evidence>
<reference evidence="3 4" key="1">
    <citation type="journal article" date="2024" name="Int. J. Syst. Evol. Microbiol.">
        <title>Microbacterium memoriense sp. nov., a member of the Actinomycetota from marine beach sediment of the north coast of Portugal.</title>
        <authorList>
            <person name="Santos J.D.N.D."/>
            <person name="Klimek D."/>
            <person name="Calusinska M."/>
            <person name="Lobo-da-Cunha A."/>
            <person name="Catita J."/>
            <person name="Goncalves H."/>
            <person name="Gonzalez I."/>
            <person name="Lage O.M."/>
        </authorList>
    </citation>
    <scope>NUCLEOTIDE SEQUENCE [LARGE SCALE GENOMIC DNA]</scope>
    <source>
        <strain evidence="3 4">PMIC_1C1B</strain>
    </source>
</reference>
<gene>
    <name evidence="3" type="ORF">N4R40_05635</name>
</gene>
<name>A0ABT2PB85_9MICO</name>
<evidence type="ECO:0000259" key="2">
    <source>
        <dbReference type="Pfam" id="PF01557"/>
    </source>
</evidence>
<dbReference type="Pfam" id="PF01557">
    <property type="entry name" value="FAA_hydrolase"/>
    <property type="match status" value="1"/>
</dbReference>
<dbReference type="SUPFAM" id="SSF56529">
    <property type="entry name" value="FAH"/>
    <property type="match status" value="1"/>
</dbReference>
<dbReference type="EMBL" id="JAODOR010000006">
    <property type="protein sequence ID" value="MCT9001842.1"/>
    <property type="molecule type" value="Genomic_DNA"/>
</dbReference>
<dbReference type="GO" id="GO:0016787">
    <property type="term" value="F:hydrolase activity"/>
    <property type="evidence" value="ECO:0007669"/>
    <property type="project" value="UniProtKB-KW"/>
</dbReference>
<dbReference type="Proteomes" id="UP001300496">
    <property type="component" value="Unassembled WGS sequence"/>
</dbReference>
<evidence type="ECO:0000256" key="1">
    <source>
        <dbReference type="ARBA" id="ARBA00022723"/>
    </source>
</evidence>
<keyword evidence="3" id="KW-0378">Hydrolase</keyword>
<dbReference type="Gene3D" id="3.90.850.10">
    <property type="entry name" value="Fumarylacetoacetase-like, C-terminal domain"/>
    <property type="match status" value="1"/>
</dbReference>
<accession>A0ABT2PB85</accession>
<dbReference type="PANTHER" id="PTHR11820:SF7">
    <property type="entry name" value="ACYLPYRUVASE FAHD1, MITOCHONDRIAL"/>
    <property type="match status" value="1"/>
</dbReference>
<keyword evidence="4" id="KW-1185">Reference proteome</keyword>